<gene>
    <name evidence="2" type="ORF">PMIN01_11388</name>
</gene>
<evidence type="ECO:0000256" key="1">
    <source>
        <dbReference type="SAM" id="MobiDB-lite"/>
    </source>
</evidence>
<evidence type="ECO:0000313" key="3">
    <source>
        <dbReference type="Proteomes" id="UP000756921"/>
    </source>
</evidence>
<dbReference type="EMBL" id="WJXW01000014">
    <property type="protein sequence ID" value="KAF9730519.1"/>
    <property type="molecule type" value="Genomic_DNA"/>
</dbReference>
<feature type="compositionally biased region" description="Basic and acidic residues" evidence="1">
    <location>
        <begin position="241"/>
        <end position="257"/>
    </location>
</feature>
<proteinExistence type="predicted"/>
<feature type="compositionally biased region" description="Basic and acidic residues" evidence="1">
    <location>
        <begin position="115"/>
        <end position="139"/>
    </location>
</feature>
<dbReference type="AlphaFoldDB" id="A0A9P6GA78"/>
<dbReference type="Proteomes" id="UP000756921">
    <property type="component" value="Unassembled WGS sequence"/>
</dbReference>
<sequence length="310" mass="35334">MPRNTRYECPRAGNMHQAPGDVYYCFFHDKYAQDRCQAFFDLEGSGLQCPELHAMIDEDTGKKYCEKHEPSSEIPEVADWKAGMTKWLTAVALAEPPHELGNDLPTGVVVGVSEPEPKKKLTQKPEPEPKPEHEPELHSETGIGTEGKLDIESETELNTCPKHTTQDGEPTLSKHAYTTGDFNTERDRDREAVFKAGPTPEQKPDRESDQELDLKFDHDLCLEFDKERNEESDEGLEEGFDDQKPDQKSEQKSEQERVPVTQQEHIVALYKQCNICLESHNAADMRKIAGCGHQYKEACLQDFLRRQVLY</sequence>
<feature type="compositionally biased region" description="Acidic residues" evidence="1">
    <location>
        <begin position="230"/>
        <end position="240"/>
    </location>
</feature>
<dbReference type="SUPFAM" id="SSF57850">
    <property type="entry name" value="RING/U-box"/>
    <property type="match status" value="1"/>
</dbReference>
<feature type="region of interest" description="Disordered" evidence="1">
    <location>
        <begin position="159"/>
        <end position="260"/>
    </location>
</feature>
<comment type="caution">
    <text evidence="2">The sequence shown here is derived from an EMBL/GenBank/DDBJ whole genome shotgun (WGS) entry which is preliminary data.</text>
</comment>
<evidence type="ECO:0000313" key="2">
    <source>
        <dbReference type="EMBL" id="KAF9730519.1"/>
    </source>
</evidence>
<name>A0A9P6GA78_9PLEO</name>
<dbReference type="InterPro" id="IPR013083">
    <property type="entry name" value="Znf_RING/FYVE/PHD"/>
</dbReference>
<protein>
    <submittedName>
        <fullName evidence="2">Uncharacterized protein</fullName>
    </submittedName>
</protein>
<feature type="compositionally biased region" description="Basic and acidic residues" evidence="1">
    <location>
        <begin position="183"/>
        <end position="193"/>
    </location>
</feature>
<feature type="region of interest" description="Disordered" evidence="1">
    <location>
        <begin position="114"/>
        <end position="144"/>
    </location>
</feature>
<dbReference type="Gene3D" id="3.30.40.10">
    <property type="entry name" value="Zinc/RING finger domain, C3HC4 (zinc finger)"/>
    <property type="match status" value="1"/>
</dbReference>
<accession>A0A9P6GA78</accession>
<dbReference type="OrthoDB" id="3798839at2759"/>
<keyword evidence="3" id="KW-1185">Reference proteome</keyword>
<reference evidence="2" key="1">
    <citation type="journal article" date="2020" name="Mol. Plant Microbe Interact.">
        <title>Genome Sequence of the Biocontrol Agent Coniothyrium minitans strain Conio (IMI 134523).</title>
        <authorList>
            <person name="Patel D."/>
            <person name="Shittu T.A."/>
            <person name="Baroncelli R."/>
            <person name="Muthumeenakshi S."/>
            <person name="Osborne T.H."/>
            <person name="Janganan T.K."/>
            <person name="Sreenivasaprasad S."/>
        </authorList>
    </citation>
    <scope>NUCLEOTIDE SEQUENCE</scope>
    <source>
        <strain evidence="2">Conio</strain>
    </source>
</reference>
<organism evidence="2 3">
    <name type="scientific">Paraphaeosphaeria minitans</name>
    <dbReference type="NCBI Taxonomy" id="565426"/>
    <lineage>
        <taxon>Eukaryota</taxon>
        <taxon>Fungi</taxon>
        <taxon>Dikarya</taxon>
        <taxon>Ascomycota</taxon>
        <taxon>Pezizomycotina</taxon>
        <taxon>Dothideomycetes</taxon>
        <taxon>Pleosporomycetidae</taxon>
        <taxon>Pleosporales</taxon>
        <taxon>Massarineae</taxon>
        <taxon>Didymosphaeriaceae</taxon>
        <taxon>Paraphaeosphaeria</taxon>
    </lineage>
</organism>
<feature type="compositionally biased region" description="Basic and acidic residues" evidence="1">
    <location>
        <begin position="202"/>
        <end position="229"/>
    </location>
</feature>